<accession>A0ABN8YWT9</accession>
<gene>
    <name evidence="2" type="ORF">MRATA1EN1_LOCUS14785</name>
</gene>
<evidence type="ECO:0000313" key="2">
    <source>
        <dbReference type="EMBL" id="CAI9165823.1"/>
    </source>
</evidence>
<keyword evidence="3" id="KW-1185">Reference proteome</keyword>
<proteinExistence type="predicted"/>
<feature type="region of interest" description="Disordered" evidence="1">
    <location>
        <begin position="1"/>
        <end position="147"/>
    </location>
</feature>
<feature type="compositionally biased region" description="Pro residues" evidence="1">
    <location>
        <begin position="114"/>
        <end position="132"/>
    </location>
</feature>
<feature type="region of interest" description="Disordered" evidence="1">
    <location>
        <begin position="251"/>
        <end position="300"/>
    </location>
</feature>
<organism evidence="2 3">
    <name type="scientific">Rangifer tarandus platyrhynchus</name>
    <name type="common">Svalbard reindeer</name>
    <dbReference type="NCBI Taxonomy" id="3082113"/>
    <lineage>
        <taxon>Eukaryota</taxon>
        <taxon>Metazoa</taxon>
        <taxon>Chordata</taxon>
        <taxon>Craniata</taxon>
        <taxon>Vertebrata</taxon>
        <taxon>Euteleostomi</taxon>
        <taxon>Mammalia</taxon>
        <taxon>Eutheria</taxon>
        <taxon>Laurasiatheria</taxon>
        <taxon>Artiodactyla</taxon>
        <taxon>Ruminantia</taxon>
        <taxon>Pecora</taxon>
        <taxon>Cervidae</taxon>
        <taxon>Odocoileinae</taxon>
        <taxon>Rangifer</taxon>
    </lineage>
</organism>
<dbReference type="Proteomes" id="UP001176941">
    <property type="component" value="Chromosome 25"/>
</dbReference>
<reference evidence="2" key="1">
    <citation type="submission" date="2023-04" db="EMBL/GenBank/DDBJ databases">
        <authorList>
            <consortium name="ELIXIR-Norway"/>
        </authorList>
    </citation>
    <scope>NUCLEOTIDE SEQUENCE [LARGE SCALE GENOMIC DNA]</scope>
</reference>
<name>A0ABN8YWT9_RANTA</name>
<feature type="compositionally biased region" description="Pro residues" evidence="1">
    <location>
        <begin position="276"/>
        <end position="293"/>
    </location>
</feature>
<dbReference type="EMBL" id="OX459961">
    <property type="protein sequence ID" value="CAI9165823.1"/>
    <property type="molecule type" value="Genomic_DNA"/>
</dbReference>
<protein>
    <submittedName>
        <fullName evidence="2">Uncharacterized protein</fullName>
    </submittedName>
</protein>
<evidence type="ECO:0000313" key="3">
    <source>
        <dbReference type="Proteomes" id="UP001176941"/>
    </source>
</evidence>
<sequence>MPRGPPPLTSIRFPDRAGRPPRSGRLLDEPGVVGPGEEGVMAGGWDASVSPPPLPAAPGLFPRENRAQSAPLETRVPLRSVVLPPAGLGAECRPSSEALGLQHRGRQRNERPGSWPPQARPPSTPSPRPLPAGPEAAGSHLPGELGPWPAAFPGGLLPRSERHDLIGKPFRKGAAEPLGVGVEWSFPRALLAASGARPGRASRLRVSACRATAGRAAGFCQLFGVTGPGGSRQAAAHWPRGWLATWRVEEGFQEPEPKDWTGGEAGPKLVAEALAPPHPAPLPPSSRPPPPVAPRSSGHE</sequence>
<evidence type="ECO:0000256" key="1">
    <source>
        <dbReference type="SAM" id="MobiDB-lite"/>
    </source>
</evidence>
<feature type="compositionally biased region" description="Basic and acidic residues" evidence="1">
    <location>
        <begin position="251"/>
        <end position="261"/>
    </location>
</feature>